<dbReference type="PANTHER" id="PTHR21240">
    <property type="entry name" value="2-AMINO-3-CARBOXYLMUCONATE-6-SEMIALDEHYDE DECARBOXYLASE"/>
    <property type="match status" value="1"/>
</dbReference>
<proteinExistence type="predicted"/>
<dbReference type="CDD" id="cd01292">
    <property type="entry name" value="metallo-dependent_hydrolases"/>
    <property type="match status" value="1"/>
</dbReference>
<name>A0A6J7D1Q7_9ZZZZ</name>
<sequence length="298" mass="33604">MIVDVHSHVMWYPDHVAEDFAAEALASKLVKLEQSGGKAHVASLDLHSYDSTPEQHWDACKDIADRTIVFGLQAKATGVWVPNEVIATYVAQHSDKLVGWASVDPTQPGHVEELNHCVHDLGLRGLKVGPAYQHFDPTDKQYWPVFALCEKLDIPVIWHQGTTFPSKANLRVSNPLMLEDLTMAFPNLRMIVAHVGHPWETDLIALLRKAPNLYTDISAVHYRPWRYWQTMVTAMEYGVTHKFVLGSDFPSAKVDQVIDGLRNINAVAKSPGMPQIPEKIIEQIINENWKRVLPELEN</sequence>
<dbReference type="Pfam" id="PF04909">
    <property type="entry name" value="Amidohydro_2"/>
    <property type="match status" value="1"/>
</dbReference>
<dbReference type="Gene3D" id="3.20.20.140">
    <property type="entry name" value="Metal-dependent hydrolases"/>
    <property type="match status" value="1"/>
</dbReference>
<reference evidence="4" key="1">
    <citation type="submission" date="2020-05" db="EMBL/GenBank/DDBJ databases">
        <authorList>
            <person name="Chiriac C."/>
            <person name="Salcher M."/>
            <person name="Ghai R."/>
            <person name="Kavagutti S V."/>
        </authorList>
    </citation>
    <scope>NUCLEOTIDE SEQUENCE</scope>
</reference>
<dbReference type="InterPro" id="IPR032466">
    <property type="entry name" value="Metal_Hydrolase"/>
</dbReference>
<dbReference type="EMBL" id="CAFBLI010000032">
    <property type="protein sequence ID" value="CAB4864246.1"/>
    <property type="molecule type" value="Genomic_DNA"/>
</dbReference>
<feature type="domain" description="Amidohydrolase-related" evidence="2">
    <location>
        <begin position="3"/>
        <end position="293"/>
    </location>
</feature>
<evidence type="ECO:0000259" key="2">
    <source>
        <dbReference type="Pfam" id="PF04909"/>
    </source>
</evidence>
<dbReference type="PANTHER" id="PTHR21240:SF19">
    <property type="entry name" value="CATALYTIC_ HYDROLASE"/>
    <property type="match status" value="1"/>
</dbReference>
<organism evidence="4">
    <name type="scientific">freshwater metagenome</name>
    <dbReference type="NCBI Taxonomy" id="449393"/>
    <lineage>
        <taxon>unclassified sequences</taxon>
        <taxon>metagenomes</taxon>
        <taxon>ecological metagenomes</taxon>
    </lineage>
</organism>
<evidence type="ECO:0000313" key="3">
    <source>
        <dbReference type="EMBL" id="CAB4775094.1"/>
    </source>
</evidence>
<keyword evidence="1" id="KW-0456">Lyase</keyword>
<accession>A0A6J7D1Q7</accession>
<protein>
    <submittedName>
        <fullName evidence="4">Unannotated protein</fullName>
    </submittedName>
</protein>
<evidence type="ECO:0000256" key="1">
    <source>
        <dbReference type="ARBA" id="ARBA00023239"/>
    </source>
</evidence>
<dbReference type="GO" id="GO:0016831">
    <property type="term" value="F:carboxy-lyase activity"/>
    <property type="evidence" value="ECO:0007669"/>
    <property type="project" value="InterPro"/>
</dbReference>
<dbReference type="AlphaFoldDB" id="A0A6J7D1Q7"/>
<dbReference type="GO" id="GO:0016787">
    <property type="term" value="F:hydrolase activity"/>
    <property type="evidence" value="ECO:0007669"/>
    <property type="project" value="InterPro"/>
</dbReference>
<evidence type="ECO:0000313" key="4">
    <source>
        <dbReference type="EMBL" id="CAB4864246.1"/>
    </source>
</evidence>
<dbReference type="EMBL" id="CAEZZS010000020">
    <property type="protein sequence ID" value="CAB4775094.1"/>
    <property type="molecule type" value="Genomic_DNA"/>
</dbReference>
<dbReference type="InterPro" id="IPR006680">
    <property type="entry name" value="Amidohydro-rel"/>
</dbReference>
<dbReference type="InterPro" id="IPR032465">
    <property type="entry name" value="ACMSD"/>
</dbReference>
<gene>
    <name evidence="3" type="ORF">UFOPK2922_00600</name>
    <name evidence="4" type="ORF">UFOPK3306_00592</name>
</gene>
<dbReference type="SUPFAM" id="SSF51556">
    <property type="entry name" value="Metallo-dependent hydrolases"/>
    <property type="match status" value="1"/>
</dbReference>